<accession>A0A1R1PDE9</accession>
<dbReference type="EMBL" id="LSSK01001722">
    <property type="protein sequence ID" value="OMH78938.1"/>
    <property type="molecule type" value="Genomic_DNA"/>
</dbReference>
<dbReference type="OrthoDB" id="198885at2759"/>
<dbReference type="Proteomes" id="UP000188320">
    <property type="component" value="Unassembled WGS sequence"/>
</dbReference>
<sequence>MGLHRFRPGGFVMETTKNWVAHLAGADVYLVAMVGDDPFANTIKSELEKINMNTEYLLSNPDYGSAVYNTIHNYDGDLVAGVADMDVVEQLTPSQASDAIVRIQPKNVVFDGGIAYETIAGITETCSNLGIPGKNINSLYTASYATDLLINEP</sequence>
<protein>
    <submittedName>
        <fullName evidence="1">Uncharacterized protein</fullName>
    </submittedName>
</protein>
<dbReference type="InterPro" id="IPR029056">
    <property type="entry name" value="Ribokinase-like"/>
</dbReference>
<name>A0A1R1PDE9_ZANCU</name>
<gene>
    <name evidence="1" type="ORF">AX774_g7655</name>
</gene>
<dbReference type="Gene3D" id="3.40.1190.20">
    <property type="match status" value="1"/>
</dbReference>
<keyword evidence="2" id="KW-1185">Reference proteome</keyword>
<evidence type="ECO:0000313" key="2">
    <source>
        <dbReference type="Proteomes" id="UP000188320"/>
    </source>
</evidence>
<proteinExistence type="predicted"/>
<comment type="caution">
    <text evidence="1">The sequence shown here is derived from an EMBL/GenBank/DDBJ whole genome shotgun (WGS) entry which is preliminary data.</text>
</comment>
<evidence type="ECO:0000313" key="1">
    <source>
        <dbReference type="EMBL" id="OMH78938.1"/>
    </source>
</evidence>
<dbReference type="SUPFAM" id="SSF53613">
    <property type="entry name" value="Ribokinase-like"/>
    <property type="match status" value="1"/>
</dbReference>
<reference evidence="2" key="1">
    <citation type="submission" date="2017-01" db="EMBL/GenBank/DDBJ databases">
        <authorList>
            <person name="Wang Y."/>
            <person name="White M."/>
            <person name="Kvist S."/>
            <person name="Moncalvo J.-M."/>
        </authorList>
    </citation>
    <scope>NUCLEOTIDE SEQUENCE [LARGE SCALE GENOMIC DNA]</scope>
    <source>
        <strain evidence="2">COL-18-3</strain>
    </source>
</reference>
<organism evidence="1 2">
    <name type="scientific">Zancudomyces culisetae</name>
    <name type="common">Gut fungus</name>
    <name type="synonym">Smittium culisetae</name>
    <dbReference type="NCBI Taxonomy" id="1213189"/>
    <lineage>
        <taxon>Eukaryota</taxon>
        <taxon>Fungi</taxon>
        <taxon>Fungi incertae sedis</taxon>
        <taxon>Zoopagomycota</taxon>
        <taxon>Kickxellomycotina</taxon>
        <taxon>Harpellomycetes</taxon>
        <taxon>Harpellales</taxon>
        <taxon>Legeriomycetaceae</taxon>
        <taxon>Zancudomyces</taxon>
    </lineage>
</organism>
<dbReference type="AlphaFoldDB" id="A0A1R1PDE9"/>